<dbReference type="InterPro" id="IPR011010">
    <property type="entry name" value="DNA_brk_join_enz"/>
</dbReference>
<accession>A0ABT3Q5J8</accession>
<comment type="similarity">
    <text evidence="1">Belongs to the 'phage' integrase family.</text>
</comment>
<dbReference type="EMBL" id="JAPIUX010000002">
    <property type="protein sequence ID" value="MCX2560563.1"/>
    <property type="molecule type" value="Genomic_DNA"/>
</dbReference>
<dbReference type="InterPro" id="IPR050808">
    <property type="entry name" value="Phage_Integrase"/>
</dbReference>
<dbReference type="InterPro" id="IPR002104">
    <property type="entry name" value="Integrase_catalytic"/>
</dbReference>
<dbReference type="PROSITE" id="PS51898">
    <property type="entry name" value="TYR_RECOMBINASE"/>
    <property type="match status" value="1"/>
</dbReference>
<keyword evidence="2" id="KW-0229">DNA integration</keyword>
<evidence type="ECO:0000259" key="5">
    <source>
        <dbReference type="PROSITE" id="PS51898"/>
    </source>
</evidence>
<keyword evidence="3" id="KW-0238">DNA-binding</keyword>
<evidence type="ECO:0000256" key="1">
    <source>
        <dbReference type="ARBA" id="ARBA00008857"/>
    </source>
</evidence>
<dbReference type="Gene3D" id="1.10.443.10">
    <property type="entry name" value="Intergrase catalytic core"/>
    <property type="match status" value="1"/>
</dbReference>
<gene>
    <name evidence="6" type="ORF">OQ252_03965</name>
</gene>
<reference evidence="6 7" key="1">
    <citation type="submission" date="2022-11" db="EMBL/GenBank/DDBJ databases">
        <title>Genome sequencing of Acetobacter type strain.</title>
        <authorList>
            <person name="Heo J."/>
            <person name="Lee D."/>
            <person name="Han B.-H."/>
            <person name="Hong S.-B."/>
            <person name="Kwon S.-W."/>
        </authorList>
    </citation>
    <scope>NUCLEOTIDE SEQUENCE [LARGE SCALE GENOMIC DNA]</scope>
    <source>
        <strain evidence="6 7">KACC 21251</strain>
    </source>
</reference>
<evidence type="ECO:0000256" key="2">
    <source>
        <dbReference type="ARBA" id="ARBA00022908"/>
    </source>
</evidence>
<dbReference type="InterPro" id="IPR013762">
    <property type="entry name" value="Integrase-like_cat_sf"/>
</dbReference>
<dbReference type="CDD" id="cd00796">
    <property type="entry name" value="INT_Rci_Hp1_C"/>
    <property type="match status" value="1"/>
</dbReference>
<dbReference type="Gene3D" id="1.10.150.130">
    <property type="match status" value="1"/>
</dbReference>
<keyword evidence="7" id="KW-1185">Reference proteome</keyword>
<comment type="caution">
    <text evidence="6">The sequence shown here is derived from an EMBL/GenBank/DDBJ whole genome shotgun (WGS) entry which is preliminary data.</text>
</comment>
<proteinExistence type="inferred from homology"/>
<evidence type="ECO:0000313" key="7">
    <source>
        <dbReference type="Proteomes" id="UP001526446"/>
    </source>
</evidence>
<keyword evidence="4" id="KW-0233">DNA recombination</keyword>
<evidence type="ECO:0000313" key="6">
    <source>
        <dbReference type="EMBL" id="MCX2560563.1"/>
    </source>
</evidence>
<evidence type="ECO:0000256" key="3">
    <source>
        <dbReference type="ARBA" id="ARBA00023125"/>
    </source>
</evidence>
<feature type="domain" description="Tyr recombinase" evidence="5">
    <location>
        <begin position="167"/>
        <end position="337"/>
    </location>
</feature>
<dbReference type="PANTHER" id="PTHR30629:SF2">
    <property type="entry name" value="PROPHAGE INTEGRASE INTS-RELATED"/>
    <property type="match status" value="1"/>
</dbReference>
<dbReference type="RefSeq" id="WP_242007189.1">
    <property type="nucleotide sequence ID" value="NZ_JAPIUX010000002.1"/>
</dbReference>
<dbReference type="InterPro" id="IPR010998">
    <property type="entry name" value="Integrase_recombinase_N"/>
</dbReference>
<protein>
    <submittedName>
        <fullName evidence="6">Site-specific integrase</fullName>
    </submittedName>
</protein>
<dbReference type="Proteomes" id="UP001526446">
    <property type="component" value="Unassembled WGS sequence"/>
</dbReference>
<organism evidence="6 7">
    <name type="scientific">Acetobacter farinalis</name>
    <dbReference type="NCBI Taxonomy" id="1260984"/>
    <lineage>
        <taxon>Bacteria</taxon>
        <taxon>Pseudomonadati</taxon>
        <taxon>Pseudomonadota</taxon>
        <taxon>Alphaproteobacteria</taxon>
        <taxon>Acetobacterales</taxon>
        <taxon>Acetobacteraceae</taxon>
        <taxon>Acetobacter</taxon>
    </lineage>
</organism>
<dbReference type="Pfam" id="PF00589">
    <property type="entry name" value="Phage_integrase"/>
    <property type="match status" value="1"/>
</dbReference>
<name>A0ABT3Q5J8_9PROT</name>
<dbReference type="SUPFAM" id="SSF56349">
    <property type="entry name" value="DNA breaking-rejoining enzymes"/>
    <property type="match status" value="1"/>
</dbReference>
<sequence>MQAERYEIGGYWLSKRDNSPVWCRTWFDKDARQTRRASLGTESLEEAKIRLAEWVTLNVTLRQEEPRDVPLATVCMRYFEKHGRDIVGSGTQRRNLELLLERIPEFSVAEFTLEKQQQFVRVMKADGYQSGTTKRVLGAAKAAVNWAWKNGLIKSPIPFLSVQDGQPRERVMTIREMASLWDAAESDHLRAFLALLIGTASRPEALLELTRPQCDLNRKLIDLNPPGRQQTKKRRPVVAMPEFLRPLIQSIPAGHIVTYRGEPLQKINACWRNARKAARLSDDIVPTTIRHTIATELRSRGVAELEIAGLLGHVMPNIRTTGRYAKYAPDYLSQARQAIDDIACEIDRAATRSIRENLIVRAICVPVQDERLVKNR</sequence>
<evidence type="ECO:0000256" key="4">
    <source>
        <dbReference type="ARBA" id="ARBA00023172"/>
    </source>
</evidence>
<dbReference type="PANTHER" id="PTHR30629">
    <property type="entry name" value="PROPHAGE INTEGRASE"/>
    <property type="match status" value="1"/>
</dbReference>